<dbReference type="EMBL" id="LN831302">
    <property type="protein sequence ID" value="CQH53391.1"/>
    <property type="molecule type" value="Genomic_DNA"/>
</dbReference>
<dbReference type="KEGG" id="hhb:Hhub_1959"/>
<organism evidence="1 2">
    <name type="scientific">Halobacterium hubeiense</name>
    <dbReference type="NCBI Taxonomy" id="1407499"/>
    <lineage>
        <taxon>Archaea</taxon>
        <taxon>Methanobacteriati</taxon>
        <taxon>Methanobacteriota</taxon>
        <taxon>Stenosarchaea group</taxon>
        <taxon>Halobacteria</taxon>
        <taxon>Halobacteriales</taxon>
        <taxon>Halobacteriaceae</taxon>
        <taxon>Halobacterium</taxon>
    </lineage>
</organism>
<dbReference type="AlphaFoldDB" id="A0A0U5AD50"/>
<dbReference type="GeneID" id="91109436"/>
<dbReference type="STRING" id="1407499.HHUB_1959"/>
<dbReference type="OrthoDB" id="252699at2157"/>
<name>A0A0U5AD50_9EURY</name>
<keyword evidence="2" id="KW-1185">Reference proteome</keyword>
<dbReference type="Proteomes" id="UP000066737">
    <property type="component" value="Chromosome I"/>
</dbReference>
<gene>
    <name evidence="1" type="ORF">HHUB_1959</name>
</gene>
<evidence type="ECO:0000313" key="2">
    <source>
        <dbReference type="Proteomes" id="UP000066737"/>
    </source>
</evidence>
<reference evidence="2" key="1">
    <citation type="journal article" date="2016" name="Environ. Microbiol.">
        <title>The complete genome of a viable archaeum isolated from 123-million-year-old rock salt.</title>
        <authorList>
            <person name="Jaakkola S.T."/>
            <person name="Pfeiffer F."/>
            <person name="Ravantti J.J."/>
            <person name="Guo Q."/>
            <person name="Liu Y."/>
            <person name="Chen X."/>
            <person name="Ma H."/>
            <person name="Yang C."/>
            <person name="Oksanen H.M."/>
            <person name="Bamford D.H."/>
        </authorList>
    </citation>
    <scope>NUCLEOTIDE SEQUENCE</scope>
    <source>
        <strain evidence="2">JI20-1</strain>
    </source>
</reference>
<dbReference type="RefSeq" id="WP_059056416.1">
    <property type="nucleotide sequence ID" value="NZ_CEML01000002.1"/>
</dbReference>
<proteinExistence type="predicted"/>
<evidence type="ECO:0000313" key="1">
    <source>
        <dbReference type="EMBL" id="CQH53391.1"/>
    </source>
</evidence>
<sequence length="89" mass="9477">MAGINPSAPTDPLTDVPERVEGARLVGVDATGTPVYFDEANERAFEAVERDGEWVVGEERTRGALADVVDDVGTLTGWRGLSAFGRGEE</sequence>
<protein>
    <submittedName>
        <fullName evidence="1">Uncharacterized protein</fullName>
    </submittedName>
</protein>
<accession>A0A0U5AD50</accession>